<feature type="region of interest" description="Disordered" evidence="4">
    <location>
        <begin position="214"/>
        <end position="333"/>
    </location>
</feature>
<dbReference type="GO" id="GO:0005524">
    <property type="term" value="F:ATP binding"/>
    <property type="evidence" value="ECO:0007669"/>
    <property type="project" value="UniProtKB-KW"/>
</dbReference>
<accession>A0A372JQX0</accession>
<dbReference type="InterPro" id="IPR027417">
    <property type="entry name" value="P-loop_NTPase"/>
</dbReference>
<dbReference type="GO" id="GO:0016887">
    <property type="term" value="F:ATP hydrolysis activity"/>
    <property type="evidence" value="ECO:0007669"/>
    <property type="project" value="InterPro"/>
</dbReference>
<keyword evidence="1" id="KW-0813">Transport</keyword>
<organism evidence="6 7">
    <name type="scientific">Actinomadura logoneensis</name>
    <dbReference type="NCBI Taxonomy" id="2293572"/>
    <lineage>
        <taxon>Bacteria</taxon>
        <taxon>Bacillati</taxon>
        <taxon>Actinomycetota</taxon>
        <taxon>Actinomycetes</taxon>
        <taxon>Streptosporangiales</taxon>
        <taxon>Thermomonosporaceae</taxon>
        <taxon>Actinomadura</taxon>
    </lineage>
</organism>
<evidence type="ECO:0000313" key="7">
    <source>
        <dbReference type="Proteomes" id="UP000261811"/>
    </source>
</evidence>
<feature type="compositionally biased region" description="Basic and acidic residues" evidence="4">
    <location>
        <begin position="239"/>
        <end position="267"/>
    </location>
</feature>
<dbReference type="Proteomes" id="UP000261811">
    <property type="component" value="Unassembled WGS sequence"/>
</dbReference>
<proteinExistence type="predicted"/>
<feature type="domain" description="ABC transporter" evidence="5">
    <location>
        <begin position="1"/>
        <end position="218"/>
    </location>
</feature>
<dbReference type="Gene3D" id="3.40.50.300">
    <property type="entry name" value="P-loop containing nucleotide triphosphate hydrolases"/>
    <property type="match status" value="1"/>
</dbReference>
<comment type="caution">
    <text evidence="6">The sequence shown here is derived from an EMBL/GenBank/DDBJ whole genome shotgun (WGS) entry which is preliminary data.</text>
</comment>
<dbReference type="Pfam" id="PF00005">
    <property type="entry name" value="ABC_tran"/>
    <property type="match status" value="1"/>
</dbReference>
<evidence type="ECO:0000256" key="1">
    <source>
        <dbReference type="ARBA" id="ARBA00022448"/>
    </source>
</evidence>
<keyword evidence="7" id="KW-1185">Reference proteome</keyword>
<dbReference type="InterPro" id="IPR051782">
    <property type="entry name" value="ABC_Transporter_VariousFunc"/>
</dbReference>
<dbReference type="PANTHER" id="PTHR42939">
    <property type="entry name" value="ABC TRANSPORTER ATP-BINDING PROTEIN ALBC-RELATED"/>
    <property type="match status" value="1"/>
</dbReference>
<reference evidence="6 7" key="1">
    <citation type="submission" date="2018-08" db="EMBL/GenBank/DDBJ databases">
        <title>Actinomadura jelena sp. nov., a novel Actinomycete isolated from soil in Chad.</title>
        <authorList>
            <person name="Shi L."/>
        </authorList>
    </citation>
    <scope>NUCLEOTIDE SEQUENCE [LARGE SCALE GENOMIC DNA]</scope>
    <source>
        <strain evidence="6 7">NEAU-G17</strain>
    </source>
</reference>
<feature type="compositionally biased region" description="Basic and acidic residues" evidence="4">
    <location>
        <begin position="294"/>
        <end position="313"/>
    </location>
</feature>
<dbReference type="PANTHER" id="PTHR42939:SF1">
    <property type="entry name" value="ABC TRANSPORTER ATP-BINDING PROTEIN ALBC-RELATED"/>
    <property type="match status" value="1"/>
</dbReference>
<feature type="compositionally biased region" description="Polar residues" evidence="4">
    <location>
        <begin position="268"/>
        <end position="279"/>
    </location>
</feature>
<evidence type="ECO:0000259" key="5">
    <source>
        <dbReference type="PROSITE" id="PS50893"/>
    </source>
</evidence>
<sequence>MRLDSVAFRYGRRGPWVLRDVSLTLRPGDIIELTGPNGAGKSTLLRLLAGLHRPRRGAITGRPASIGYAPERFPTDQPFTVHAYLAHMSALHGLPPSAADHWTDLLNLDHLLHTSLAELSKGSAQKVGFIQALLPAPALLLLDEPFSGLDATTLALLPELLASLAADGATIVISDHQRVLHQPEALPLLPNLRQWHLADTTISEQPLRAGAHSLTVTPSTPVSDLPTGPTAISASTESDTVRADYRNPDAHHTALADESPGRSDLPDKQNSTEQHQSPAARQVLPGHAGSGRTDPAESRRRSTHEIPPEHQNPRESSPAGGQGPAGSAEAPPGWTVLEVVVRVDEADDIERGLRAAGRMVRRVDRP</sequence>
<dbReference type="RefSeq" id="WP_117356591.1">
    <property type="nucleotide sequence ID" value="NZ_QURH01000121.1"/>
</dbReference>
<dbReference type="AlphaFoldDB" id="A0A372JQX0"/>
<dbReference type="InterPro" id="IPR003593">
    <property type="entry name" value="AAA+_ATPase"/>
</dbReference>
<dbReference type="EMBL" id="QURH01000121">
    <property type="protein sequence ID" value="RFU42423.1"/>
    <property type="molecule type" value="Genomic_DNA"/>
</dbReference>
<gene>
    <name evidence="6" type="ORF">DZF91_06545</name>
</gene>
<evidence type="ECO:0000313" key="6">
    <source>
        <dbReference type="EMBL" id="RFU42423.1"/>
    </source>
</evidence>
<evidence type="ECO:0000256" key="4">
    <source>
        <dbReference type="SAM" id="MobiDB-lite"/>
    </source>
</evidence>
<feature type="compositionally biased region" description="Low complexity" evidence="4">
    <location>
        <begin position="315"/>
        <end position="333"/>
    </location>
</feature>
<evidence type="ECO:0000256" key="3">
    <source>
        <dbReference type="ARBA" id="ARBA00022840"/>
    </source>
</evidence>
<keyword evidence="3 6" id="KW-0067">ATP-binding</keyword>
<dbReference type="InterPro" id="IPR003439">
    <property type="entry name" value="ABC_transporter-like_ATP-bd"/>
</dbReference>
<dbReference type="OrthoDB" id="5182800at2"/>
<dbReference type="SUPFAM" id="SSF52540">
    <property type="entry name" value="P-loop containing nucleoside triphosphate hydrolases"/>
    <property type="match status" value="1"/>
</dbReference>
<evidence type="ECO:0000256" key="2">
    <source>
        <dbReference type="ARBA" id="ARBA00022741"/>
    </source>
</evidence>
<name>A0A372JQX0_9ACTN</name>
<dbReference type="PROSITE" id="PS50893">
    <property type="entry name" value="ABC_TRANSPORTER_2"/>
    <property type="match status" value="1"/>
</dbReference>
<protein>
    <submittedName>
        <fullName evidence="6">ATP-binding cassette domain-containing protein</fullName>
    </submittedName>
</protein>
<keyword evidence="2" id="KW-0547">Nucleotide-binding</keyword>
<dbReference type="SMART" id="SM00382">
    <property type="entry name" value="AAA"/>
    <property type="match status" value="1"/>
</dbReference>